<dbReference type="Proteomes" id="UP000022447">
    <property type="component" value="Unassembled WGS sequence"/>
</dbReference>
<evidence type="ECO:0000256" key="5">
    <source>
        <dbReference type="ARBA" id="ARBA00022729"/>
    </source>
</evidence>
<comment type="subcellular location">
    <subcellularLocation>
        <location evidence="1">Cell outer membrane</location>
        <topology evidence="1">Multi-pass membrane protein</topology>
    </subcellularLocation>
</comment>
<keyword evidence="5 8" id="KW-0732">Signal</keyword>
<comment type="similarity">
    <text evidence="2">Belongs to the OmpP1/FadL family.</text>
</comment>
<dbReference type="SUPFAM" id="SSF56935">
    <property type="entry name" value="Porins"/>
    <property type="match status" value="1"/>
</dbReference>
<dbReference type="PANTHER" id="PTHR35093:SF8">
    <property type="entry name" value="OUTER MEMBRANE PROTEIN NMB0088-RELATED"/>
    <property type="match status" value="1"/>
</dbReference>
<keyword evidence="7" id="KW-0998">Cell outer membrane</keyword>
<name>X7EMU4_9RHOB</name>
<dbReference type="eggNOG" id="COG2067">
    <property type="taxonomic scope" value="Bacteria"/>
</dbReference>
<dbReference type="EMBL" id="JALZ01000001">
    <property type="protein sequence ID" value="ETX16458.1"/>
    <property type="molecule type" value="Genomic_DNA"/>
</dbReference>
<evidence type="ECO:0000256" key="7">
    <source>
        <dbReference type="ARBA" id="ARBA00023237"/>
    </source>
</evidence>
<dbReference type="AlphaFoldDB" id="X7EMU4"/>
<evidence type="ECO:0000256" key="2">
    <source>
        <dbReference type="ARBA" id="ARBA00008163"/>
    </source>
</evidence>
<organism evidence="9 10">
    <name type="scientific">Roseivivax halodurans JCM 10272</name>
    <dbReference type="NCBI Taxonomy" id="1449350"/>
    <lineage>
        <taxon>Bacteria</taxon>
        <taxon>Pseudomonadati</taxon>
        <taxon>Pseudomonadota</taxon>
        <taxon>Alphaproteobacteria</taxon>
        <taxon>Rhodobacterales</taxon>
        <taxon>Roseobacteraceae</taxon>
        <taxon>Roseivivax</taxon>
    </lineage>
</organism>
<gene>
    <name evidence="9" type="ORF">OCH239_01065</name>
</gene>
<evidence type="ECO:0000313" key="10">
    <source>
        <dbReference type="Proteomes" id="UP000022447"/>
    </source>
</evidence>
<protein>
    <submittedName>
        <fullName evidence="9">Aromatic hydrocarbon degradation protein</fullName>
    </submittedName>
</protein>
<sequence>MREAYMKYLATGASTLALALAAGSAGAAGLDRSGQSLLPIFAADNTAALSFGFVNPSIDGEDIGGAGGDYDDVGESYTQTGLAYTNAITPQLNYSLMFDQPYGADIDYDANPLTSNLGGTYADLDSEALTFVMRYKIGERFSIFGGIKAERVNADVGLNGVAYRNAISTSAATRGFNAGLPAGAPALDSTTVGAALAGSPDAAASIDGTYGAGTTAAIGAAFEGLSDTFAATDGYEFEMEDDTKAGYVLGFAYEIPEIALRFSAAYSPEIEHDGEITERIFGETFTSDIDYVTPQSLNLDFQTGIAEGTLLLASYRWTEFSAVDLVPTRLGSDLVNLEDGHRYTLGLGRAFTKDFAGSMSVTYEPEGSEDVVSPLGPTDGLWGVTLGGRYSNGGMNLSGGINYSWLGDADAGVAGQPVASFEDNHAVGVGLRAEYTF</sequence>
<dbReference type="STRING" id="1449350.OCH239_01065"/>
<feature type="chain" id="PRO_5004978465" evidence="8">
    <location>
        <begin position="28"/>
        <end position="437"/>
    </location>
</feature>
<feature type="signal peptide" evidence="8">
    <location>
        <begin position="1"/>
        <end position="27"/>
    </location>
</feature>
<comment type="caution">
    <text evidence="9">The sequence shown here is derived from an EMBL/GenBank/DDBJ whole genome shotgun (WGS) entry which is preliminary data.</text>
</comment>
<keyword evidence="4" id="KW-0812">Transmembrane</keyword>
<evidence type="ECO:0000256" key="1">
    <source>
        <dbReference type="ARBA" id="ARBA00004571"/>
    </source>
</evidence>
<evidence type="ECO:0000256" key="6">
    <source>
        <dbReference type="ARBA" id="ARBA00023136"/>
    </source>
</evidence>
<evidence type="ECO:0000313" key="9">
    <source>
        <dbReference type="EMBL" id="ETX16458.1"/>
    </source>
</evidence>
<dbReference type="Gene3D" id="2.40.160.60">
    <property type="entry name" value="Outer membrane protein transport protein (OMPP1/FadL/TodX)"/>
    <property type="match status" value="1"/>
</dbReference>
<accession>X7EMU4</accession>
<evidence type="ECO:0000256" key="3">
    <source>
        <dbReference type="ARBA" id="ARBA00022452"/>
    </source>
</evidence>
<proteinExistence type="inferred from homology"/>
<dbReference type="InterPro" id="IPR005017">
    <property type="entry name" value="OMPP1/FadL/TodX"/>
</dbReference>
<dbReference type="PANTHER" id="PTHR35093">
    <property type="entry name" value="OUTER MEMBRANE PROTEIN NMB0088-RELATED"/>
    <property type="match status" value="1"/>
</dbReference>
<dbReference type="GO" id="GO:0009279">
    <property type="term" value="C:cell outer membrane"/>
    <property type="evidence" value="ECO:0007669"/>
    <property type="project" value="UniProtKB-SubCell"/>
</dbReference>
<reference evidence="9 10" key="1">
    <citation type="submission" date="2014-01" db="EMBL/GenBank/DDBJ databases">
        <title>Roseivivax halodurans JCM 10272 Genome Sequencing.</title>
        <authorList>
            <person name="Lai Q."/>
            <person name="Li G."/>
            <person name="Shao Z."/>
        </authorList>
    </citation>
    <scope>NUCLEOTIDE SEQUENCE [LARGE SCALE GENOMIC DNA]</scope>
    <source>
        <strain evidence="9 10">JCM 10272</strain>
    </source>
</reference>
<keyword evidence="10" id="KW-1185">Reference proteome</keyword>
<evidence type="ECO:0000256" key="4">
    <source>
        <dbReference type="ARBA" id="ARBA00022692"/>
    </source>
</evidence>
<keyword evidence="3" id="KW-1134">Transmembrane beta strand</keyword>
<keyword evidence="6" id="KW-0472">Membrane</keyword>
<evidence type="ECO:0000256" key="8">
    <source>
        <dbReference type="SAM" id="SignalP"/>
    </source>
</evidence>
<dbReference type="GO" id="GO:0015483">
    <property type="term" value="F:long-chain fatty acid transporting porin activity"/>
    <property type="evidence" value="ECO:0007669"/>
    <property type="project" value="TreeGrafter"/>
</dbReference>